<gene>
    <name evidence="1" type="ORF">DFL_009714</name>
</gene>
<dbReference type="STRING" id="97331.A0A436ZSF3"/>
<dbReference type="Proteomes" id="UP000283090">
    <property type="component" value="Unassembled WGS sequence"/>
</dbReference>
<name>A0A436ZSF3_ARTFL</name>
<comment type="caution">
    <text evidence="1">The sequence shown here is derived from an EMBL/GenBank/DDBJ whole genome shotgun (WGS) entry which is preliminary data.</text>
</comment>
<dbReference type="OrthoDB" id="5302933at2759"/>
<evidence type="ECO:0000313" key="2">
    <source>
        <dbReference type="Proteomes" id="UP000283090"/>
    </source>
</evidence>
<accession>A0A436ZSF3</accession>
<organism evidence="1 2">
    <name type="scientific">Arthrobotrys flagrans</name>
    <name type="common">Nematode-trapping fungus</name>
    <name type="synonym">Trichothecium flagrans</name>
    <dbReference type="NCBI Taxonomy" id="97331"/>
    <lineage>
        <taxon>Eukaryota</taxon>
        <taxon>Fungi</taxon>
        <taxon>Dikarya</taxon>
        <taxon>Ascomycota</taxon>
        <taxon>Pezizomycotina</taxon>
        <taxon>Orbiliomycetes</taxon>
        <taxon>Orbiliales</taxon>
        <taxon>Orbiliaceae</taxon>
        <taxon>Arthrobotrys</taxon>
    </lineage>
</organism>
<dbReference type="AlphaFoldDB" id="A0A436ZSF3"/>
<dbReference type="RefSeq" id="XP_067487411.1">
    <property type="nucleotide sequence ID" value="XM_067639644.1"/>
</dbReference>
<dbReference type="GeneID" id="93592025"/>
<evidence type="ECO:0000313" key="1">
    <source>
        <dbReference type="EMBL" id="RVD81867.1"/>
    </source>
</evidence>
<protein>
    <submittedName>
        <fullName evidence="1">Uncharacterized protein</fullName>
    </submittedName>
</protein>
<dbReference type="VEuPathDB" id="FungiDB:DFL_009714"/>
<sequence length="190" mass="21871">MDISKVIWILATNALDSAIMRFYEDNKPITPQLMAKKGQEFVVRMWKTLRGAFGAAFTRIDLIVPFFPFSPDEQAVLADLEIGERKSQFKQPISLDPKNRKLVGNINLRMEKSYEVCTIVLRTYMAQEGARSIKREIDNLEKEIFDRYLDASDDAITEEDQKKETEYILKGDKIQSAIMVNVDKTTPKLD</sequence>
<dbReference type="EMBL" id="SAEB01000012">
    <property type="protein sequence ID" value="RVD81867.1"/>
    <property type="molecule type" value="Genomic_DNA"/>
</dbReference>
<reference evidence="1 2" key="1">
    <citation type="submission" date="2019-01" db="EMBL/GenBank/DDBJ databases">
        <title>Intercellular communication is required for trap formation in the nematode-trapping fungus Duddingtonia flagrans.</title>
        <authorList>
            <person name="Youssar L."/>
            <person name="Wernet V."/>
            <person name="Hensel N."/>
            <person name="Hildebrandt H.-G."/>
            <person name="Fischer R."/>
        </authorList>
    </citation>
    <scope>NUCLEOTIDE SEQUENCE [LARGE SCALE GENOMIC DNA]</scope>
    <source>
        <strain evidence="1 2">CBS H-5679</strain>
    </source>
</reference>
<keyword evidence="2" id="KW-1185">Reference proteome</keyword>
<proteinExistence type="predicted"/>